<protein>
    <submittedName>
        <fullName evidence="2">Uncharacterized protein</fullName>
    </submittedName>
</protein>
<reference evidence="2 3" key="1">
    <citation type="submission" date="2017-11" db="EMBL/GenBank/DDBJ databases">
        <title>De-novo sequencing of pomegranate (Punica granatum L.) genome.</title>
        <authorList>
            <person name="Akparov Z."/>
            <person name="Amiraslanov A."/>
            <person name="Hajiyeva S."/>
            <person name="Abbasov M."/>
            <person name="Kaur K."/>
            <person name="Hamwieh A."/>
            <person name="Solovyev V."/>
            <person name="Salamov A."/>
            <person name="Braich B."/>
            <person name="Kosarev P."/>
            <person name="Mahmoud A."/>
            <person name="Hajiyev E."/>
            <person name="Babayeva S."/>
            <person name="Izzatullayeva V."/>
            <person name="Mammadov A."/>
            <person name="Mammadov A."/>
            <person name="Sharifova S."/>
            <person name="Ojaghi J."/>
            <person name="Eynullazada K."/>
            <person name="Bayramov B."/>
            <person name="Abdulazimova A."/>
            <person name="Shahmuradov I."/>
        </authorList>
    </citation>
    <scope>NUCLEOTIDE SEQUENCE [LARGE SCALE GENOMIC DNA]</scope>
    <source>
        <strain evidence="3">cv. AG2017</strain>
        <tissue evidence="2">Leaf</tissue>
    </source>
</reference>
<keyword evidence="3" id="KW-1185">Reference proteome</keyword>
<dbReference type="Proteomes" id="UP000233551">
    <property type="component" value="Unassembled WGS sequence"/>
</dbReference>
<feature type="region of interest" description="Disordered" evidence="1">
    <location>
        <begin position="1"/>
        <end position="26"/>
    </location>
</feature>
<dbReference type="AlphaFoldDB" id="A0A2I0IN21"/>
<sequence length="110" mass="12361">MLSLPPRGFQSGPANHEGTQGQSECRELPENLQKVKKKKQEVLEVIVPETISTFQRGCRLGNFKKDLIVQPAQDLRNLSARAKRYMTLEESLAISKEGQESIRRKAKGSP</sequence>
<evidence type="ECO:0000256" key="1">
    <source>
        <dbReference type="SAM" id="MobiDB-lite"/>
    </source>
</evidence>
<accession>A0A2I0IN21</accession>
<name>A0A2I0IN21_PUNGR</name>
<organism evidence="2 3">
    <name type="scientific">Punica granatum</name>
    <name type="common">Pomegranate</name>
    <dbReference type="NCBI Taxonomy" id="22663"/>
    <lineage>
        <taxon>Eukaryota</taxon>
        <taxon>Viridiplantae</taxon>
        <taxon>Streptophyta</taxon>
        <taxon>Embryophyta</taxon>
        <taxon>Tracheophyta</taxon>
        <taxon>Spermatophyta</taxon>
        <taxon>Magnoliopsida</taxon>
        <taxon>eudicotyledons</taxon>
        <taxon>Gunneridae</taxon>
        <taxon>Pentapetalae</taxon>
        <taxon>rosids</taxon>
        <taxon>malvids</taxon>
        <taxon>Myrtales</taxon>
        <taxon>Lythraceae</taxon>
        <taxon>Punica</taxon>
    </lineage>
</organism>
<comment type="caution">
    <text evidence="2">The sequence shown here is derived from an EMBL/GenBank/DDBJ whole genome shotgun (WGS) entry which is preliminary data.</text>
</comment>
<proteinExistence type="predicted"/>
<gene>
    <name evidence="2" type="ORF">CRG98_034542</name>
</gene>
<evidence type="ECO:0000313" key="3">
    <source>
        <dbReference type="Proteomes" id="UP000233551"/>
    </source>
</evidence>
<dbReference type="EMBL" id="PGOL01002781">
    <property type="protein sequence ID" value="PKI45080.1"/>
    <property type="molecule type" value="Genomic_DNA"/>
</dbReference>
<evidence type="ECO:0000313" key="2">
    <source>
        <dbReference type="EMBL" id="PKI45080.1"/>
    </source>
</evidence>